<feature type="transmembrane region" description="Helical" evidence="1">
    <location>
        <begin position="137"/>
        <end position="156"/>
    </location>
</feature>
<keyword evidence="3" id="KW-1185">Reference proteome</keyword>
<feature type="transmembrane region" description="Helical" evidence="1">
    <location>
        <begin position="232"/>
        <end position="255"/>
    </location>
</feature>
<organism evidence="2 3">
    <name type="scientific">Rhodocytophaga rosea</name>
    <dbReference type="NCBI Taxonomy" id="2704465"/>
    <lineage>
        <taxon>Bacteria</taxon>
        <taxon>Pseudomonadati</taxon>
        <taxon>Bacteroidota</taxon>
        <taxon>Cytophagia</taxon>
        <taxon>Cytophagales</taxon>
        <taxon>Rhodocytophagaceae</taxon>
        <taxon>Rhodocytophaga</taxon>
    </lineage>
</organism>
<dbReference type="InterPro" id="IPR025291">
    <property type="entry name" value="DUF4153"/>
</dbReference>
<dbReference type="Pfam" id="PF13687">
    <property type="entry name" value="DUF4153"/>
    <property type="match status" value="1"/>
</dbReference>
<feature type="transmembrane region" description="Helical" evidence="1">
    <location>
        <begin position="314"/>
        <end position="332"/>
    </location>
</feature>
<dbReference type="AlphaFoldDB" id="A0A6C0GE80"/>
<gene>
    <name evidence="2" type="ORF">GXP67_05345</name>
</gene>
<feature type="transmembrane region" description="Helical" evidence="1">
    <location>
        <begin position="176"/>
        <end position="195"/>
    </location>
</feature>
<protein>
    <submittedName>
        <fullName evidence="2">DUF4173 domain-containing protein</fullName>
    </submittedName>
</protein>
<dbReference type="EMBL" id="CP048222">
    <property type="protein sequence ID" value="QHT66134.1"/>
    <property type="molecule type" value="Genomic_DNA"/>
</dbReference>
<sequence>MKKDNILLLVAVLAYSYLFYQQYAALNVLIFNLLLIGCQLVIQPALRQEKTWLWVAICSLITSINLVWHNSSIAFIAHIFSLVVLAGIRLYPNSSLLVSAFNAVYSLIGSLIFSVIESIKPGRVETSRSWVSSAFSLKLMVPPALTVVFFFIYRIANPAFAAITDRMLDGWPSGAWILFTFLGFVLLFSFFYPIAIEEIVNQDLSTPDGLSRKRSRMRRIFKLPALKTEYQLSWLSFALLNGLVLFVNLTDAYYLLIARTLPEGVIYSEYVHQGIYSLIFSIILAISVILYFFRGNLNFYQNNRPLKVLAYGWIIQNFFLVVAAAIKTSLYVSQYGLTHKRIGVFIYLLLTVIGLCITYIKIYVCKNNWFIFRKTSWAFYAVFVVATFVNWNRIITDHNLSHVNKLQDVDINYLITLPDSNTDQLMVFLQGSPEKLTRDQQVEISRKKALFLNRHRETEWQSWNYDDMRLAQALK</sequence>
<keyword evidence="1" id="KW-1133">Transmembrane helix</keyword>
<feature type="transmembrane region" description="Helical" evidence="1">
    <location>
        <begin position="97"/>
        <end position="116"/>
    </location>
</feature>
<accession>A0A6C0GE80</accession>
<keyword evidence="1" id="KW-0812">Transmembrane</keyword>
<feature type="transmembrane region" description="Helical" evidence="1">
    <location>
        <begin position="52"/>
        <end position="68"/>
    </location>
</feature>
<evidence type="ECO:0000313" key="2">
    <source>
        <dbReference type="EMBL" id="QHT66134.1"/>
    </source>
</evidence>
<dbReference type="Proteomes" id="UP000480178">
    <property type="component" value="Chromosome"/>
</dbReference>
<name>A0A6C0GE80_9BACT</name>
<feature type="transmembrane region" description="Helical" evidence="1">
    <location>
        <begin position="344"/>
        <end position="365"/>
    </location>
</feature>
<reference evidence="2 3" key="1">
    <citation type="submission" date="2020-01" db="EMBL/GenBank/DDBJ databases">
        <authorList>
            <person name="Kim M.K."/>
        </authorList>
    </citation>
    <scope>NUCLEOTIDE SEQUENCE [LARGE SCALE GENOMIC DNA]</scope>
    <source>
        <strain evidence="2 3">172606-1</strain>
    </source>
</reference>
<feature type="transmembrane region" description="Helical" evidence="1">
    <location>
        <begin position="377"/>
        <end position="395"/>
    </location>
</feature>
<proteinExistence type="predicted"/>
<keyword evidence="1" id="KW-0472">Membrane</keyword>
<dbReference type="RefSeq" id="WP_162442205.1">
    <property type="nucleotide sequence ID" value="NZ_CP048222.1"/>
</dbReference>
<evidence type="ECO:0000313" key="3">
    <source>
        <dbReference type="Proteomes" id="UP000480178"/>
    </source>
</evidence>
<dbReference type="KEGG" id="rhoz:GXP67_05345"/>
<evidence type="ECO:0000256" key="1">
    <source>
        <dbReference type="SAM" id="Phobius"/>
    </source>
</evidence>
<feature type="transmembrane region" description="Helical" evidence="1">
    <location>
        <begin position="73"/>
        <end position="91"/>
    </location>
</feature>
<feature type="transmembrane region" description="Helical" evidence="1">
    <location>
        <begin position="28"/>
        <end position="46"/>
    </location>
</feature>
<feature type="transmembrane region" description="Helical" evidence="1">
    <location>
        <begin position="275"/>
        <end position="293"/>
    </location>
</feature>